<sequence length="268" mass="28762">MSGPRVLCLPGYTQNAVIFSGRIGALRRALKDSADLVFVDPPHVVDMPTSDASRFDSDAAATPTSDADTPRAWWFAESREDGQYRKFVKFEETLRYLRNILEKEGPFDGIFGFSQGAACGAILTALVEQPSLDPIFAAPSENPDVQWPPAPFKFAVLSAGFYPLDPRANACFNGDTKPKTPTLHVLGRGDTIVGEERSVPLTQAFEGARVEWHDGGHHTPSKASWRRFFQAYFEAFGEGGGGAEAAAALPSPAAGGADTPVEATSGKL</sequence>
<gene>
    <name evidence="3" type="ORF">DMC30DRAFT_362671</name>
</gene>
<dbReference type="InterPro" id="IPR005645">
    <property type="entry name" value="FSH-like_dom"/>
</dbReference>
<reference evidence="3 4" key="1">
    <citation type="submission" date="2019-03" db="EMBL/GenBank/DDBJ databases">
        <title>Rhodosporidium diobovatum UCD-FST 08-225 genome sequencing, assembly, and annotation.</title>
        <authorList>
            <person name="Fakankun I.U."/>
            <person name="Fristensky B."/>
            <person name="Levin D.B."/>
        </authorList>
    </citation>
    <scope>NUCLEOTIDE SEQUENCE [LARGE SCALE GENOMIC DNA]</scope>
    <source>
        <strain evidence="3 4">UCD-FST 08-225</strain>
    </source>
</reference>
<dbReference type="PANTHER" id="PTHR48070">
    <property type="entry name" value="ESTERASE OVCA2"/>
    <property type="match status" value="1"/>
</dbReference>
<dbReference type="InterPro" id="IPR029058">
    <property type="entry name" value="AB_hydrolase_fold"/>
</dbReference>
<dbReference type="SUPFAM" id="SSF53474">
    <property type="entry name" value="alpha/beta-Hydrolases"/>
    <property type="match status" value="1"/>
</dbReference>
<dbReference type="Proteomes" id="UP000311382">
    <property type="component" value="Unassembled WGS sequence"/>
</dbReference>
<protein>
    <submittedName>
        <fullName evidence="3">FSH1-domain-containing protein</fullName>
    </submittedName>
</protein>
<dbReference type="Pfam" id="PF03959">
    <property type="entry name" value="FSH1"/>
    <property type="match status" value="1"/>
</dbReference>
<evidence type="ECO:0000313" key="3">
    <source>
        <dbReference type="EMBL" id="TNY21796.1"/>
    </source>
</evidence>
<evidence type="ECO:0000313" key="4">
    <source>
        <dbReference type="Proteomes" id="UP000311382"/>
    </source>
</evidence>
<feature type="domain" description="Serine hydrolase" evidence="2">
    <location>
        <begin position="4"/>
        <end position="227"/>
    </location>
</feature>
<dbReference type="GO" id="GO:0005634">
    <property type="term" value="C:nucleus"/>
    <property type="evidence" value="ECO:0007669"/>
    <property type="project" value="TreeGrafter"/>
</dbReference>
<dbReference type="EMBL" id="SOZI01000036">
    <property type="protein sequence ID" value="TNY21796.1"/>
    <property type="molecule type" value="Genomic_DNA"/>
</dbReference>
<dbReference type="OrthoDB" id="2094269at2759"/>
<evidence type="ECO:0000259" key="2">
    <source>
        <dbReference type="Pfam" id="PF03959"/>
    </source>
</evidence>
<dbReference type="GO" id="GO:0005737">
    <property type="term" value="C:cytoplasm"/>
    <property type="evidence" value="ECO:0007669"/>
    <property type="project" value="TreeGrafter"/>
</dbReference>
<comment type="caution">
    <text evidence="3">The sequence shown here is derived from an EMBL/GenBank/DDBJ whole genome shotgun (WGS) entry which is preliminary data.</text>
</comment>
<organism evidence="3 4">
    <name type="scientific">Rhodotorula diobovata</name>
    <dbReference type="NCBI Taxonomy" id="5288"/>
    <lineage>
        <taxon>Eukaryota</taxon>
        <taxon>Fungi</taxon>
        <taxon>Dikarya</taxon>
        <taxon>Basidiomycota</taxon>
        <taxon>Pucciniomycotina</taxon>
        <taxon>Microbotryomycetes</taxon>
        <taxon>Sporidiobolales</taxon>
        <taxon>Sporidiobolaceae</taxon>
        <taxon>Rhodotorula</taxon>
    </lineage>
</organism>
<name>A0A5C5FZQ8_9BASI</name>
<keyword evidence="4" id="KW-1185">Reference proteome</keyword>
<accession>A0A5C5FZQ8</accession>
<dbReference type="AlphaFoldDB" id="A0A5C5FZQ8"/>
<dbReference type="Gene3D" id="3.40.50.1820">
    <property type="entry name" value="alpha/beta hydrolase"/>
    <property type="match status" value="1"/>
</dbReference>
<dbReference type="STRING" id="5288.A0A5C5FZQ8"/>
<evidence type="ECO:0000256" key="1">
    <source>
        <dbReference type="ARBA" id="ARBA00022801"/>
    </source>
</evidence>
<dbReference type="PANTHER" id="PTHR48070:SF6">
    <property type="entry name" value="ESTERASE OVCA2"/>
    <property type="match status" value="1"/>
</dbReference>
<keyword evidence="1" id="KW-0378">Hydrolase</keyword>
<proteinExistence type="predicted"/>
<dbReference type="GO" id="GO:0016787">
    <property type="term" value="F:hydrolase activity"/>
    <property type="evidence" value="ECO:0007669"/>
    <property type="project" value="UniProtKB-KW"/>
</dbReference>
<dbReference type="InterPro" id="IPR050593">
    <property type="entry name" value="LovG"/>
</dbReference>